<dbReference type="InterPro" id="IPR051200">
    <property type="entry name" value="Host-pathogen_enzymatic-act"/>
</dbReference>
<dbReference type="NCBIfam" id="TIGR02276">
    <property type="entry name" value="beta_rpt_yvtn"/>
    <property type="match status" value="1"/>
</dbReference>
<dbReference type="AlphaFoldDB" id="A0A3M9N5P8"/>
<dbReference type="InterPro" id="IPR031815">
    <property type="entry name" value="DUF5074"/>
</dbReference>
<protein>
    <recommendedName>
        <fullName evidence="3">YncE family protein</fullName>
    </recommendedName>
</protein>
<dbReference type="OrthoDB" id="9773938at2"/>
<organism evidence="1 2">
    <name type="scientific">Rufibacter immobilis</name>
    <dbReference type="NCBI Taxonomy" id="1348778"/>
    <lineage>
        <taxon>Bacteria</taxon>
        <taxon>Pseudomonadati</taxon>
        <taxon>Bacteroidota</taxon>
        <taxon>Cytophagia</taxon>
        <taxon>Cytophagales</taxon>
        <taxon>Hymenobacteraceae</taxon>
        <taxon>Rufibacter</taxon>
    </lineage>
</organism>
<proteinExistence type="predicted"/>
<dbReference type="RefSeq" id="WP_123131313.1">
    <property type="nucleotide sequence ID" value="NZ_RJJE01000001.1"/>
</dbReference>
<evidence type="ECO:0000313" key="1">
    <source>
        <dbReference type="EMBL" id="RNI33124.1"/>
    </source>
</evidence>
<dbReference type="Gene3D" id="2.130.10.10">
    <property type="entry name" value="YVTN repeat-like/Quinoprotein amine dehydrogenase"/>
    <property type="match status" value="1"/>
</dbReference>
<dbReference type="Pfam" id="PF16819">
    <property type="entry name" value="DUF5074"/>
    <property type="match status" value="1"/>
</dbReference>
<dbReference type="EMBL" id="RJJE01000001">
    <property type="protein sequence ID" value="RNI33124.1"/>
    <property type="molecule type" value="Genomic_DNA"/>
</dbReference>
<dbReference type="SUPFAM" id="SSF63825">
    <property type="entry name" value="YWTD domain"/>
    <property type="match status" value="1"/>
</dbReference>
<sequence>MNTDFPFIRQALSVFFAALAFGFSGCEEETKELVPTYEAGVLISSATTTPPANGNLSYYDRGTNTLEPDIFNKVNNQFLSGGVRSMTSAFDKMYLITDARQVEVLMANTLLLSGAIQEIEDPQRMVALNNQRGFISNWITTLPASGQVAAPDSGQVLEVNLRTLAVIDTIKTGKQPTAMALAGTRLFVANLAENRVNVINTTTNRVDTTLTVGAAPNSMVIDGAGFLWILCGGKSGADATKGQLVRVTPNNLLNKAVVFEFPNAATTPTSLTLSASRNRLYYLYNGVYQMDIAATGLPRNPLIPRALETVAQDPNDGFLYTSRTASTENWVIRYRSNGTVVDSFQVQGPPTGYHFR</sequence>
<evidence type="ECO:0000313" key="2">
    <source>
        <dbReference type="Proteomes" id="UP000271010"/>
    </source>
</evidence>
<dbReference type="PANTHER" id="PTHR47197">
    <property type="entry name" value="PROTEIN NIRF"/>
    <property type="match status" value="1"/>
</dbReference>
<evidence type="ECO:0008006" key="3">
    <source>
        <dbReference type="Google" id="ProtNLM"/>
    </source>
</evidence>
<gene>
    <name evidence="1" type="ORF">EFA69_01505</name>
</gene>
<comment type="caution">
    <text evidence="1">The sequence shown here is derived from an EMBL/GenBank/DDBJ whole genome shotgun (WGS) entry which is preliminary data.</text>
</comment>
<reference evidence="1 2" key="1">
    <citation type="submission" date="2018-11" db="EMBL/GenBank/DDBJ databases">
        <title>Rufibacter latericius sp. nov., isolated from water in Baiyang Lake.</title>
        <authorList>
            <person name="Yang Y."/>
        </authorList>
    </citation>
    <scope>NUCLEOTIDE SEQUENCE [LARGE SCALE GENOMIC DNA]</scope>
    <source>
        <strain evidence="1 2">MCC P1</strain>
    </source>
</reference>
<dbReference type="Proteomes" id="UP000271010">
    <property type="component" value="Unassembled WGS sequence"/>
</dbReference>
<dbReference type="InterPro" id="IPR015943">
    <property type="entry name" value="WD40/YVTN_repeat-like_dom_sf"/>
</dbReference>
<keyword evidence="2" id="KW-1185">Reference proteome</keyword>
<accession>A0A3M9N5P8</accession>
<dbReference type="InterPro" id="IPR011964">
    <property type="entry name" value="YVTN_b-propeller_repeat"/>
</dbReference>
<name>A0A3M9N5P8_9BACT</name>
<dbReference type="PANTHER" id="PTHR47197:SF3">
    <property type="entry name" value="DIHYDRO-HEME D1 DEHYDROGENASE"/>
    <property type="match status" value="1"/>
</dbReference>